<accession>A0A7G2DRC6</accession>
<dbReference type="EMBL" id="LR881466">
    <property type="protein sequence ID" value="CAD5311804.1"/>
    <property type="molecule type" value="Genomic_DNA"/>
</dbReference>
<feature type="coiled-coil region" evidence="1">
    <location>
        <begin position="144"/>
        <end position="581"/>
    </location>
</feature>
<gene>
    <name evidence="3" type="ORF">AT9943_LOCUS391</name>
</gene>
<feature type="coiled-coil region" evidence="1">
    <location>
        <begin position="46"/>
        <end position="73"/>
    </location>
</feature>
<dbReference type="Proteomes" id="UP000516314">
    <property type="component" value="Chromosome 1"/>
</dbReference>
<reference evidence="3 4" key="1">
    <citation type="submission" date="2020-09" db="EMBL/GenBank/DDBJ databases">
        <authorList>
            <person name="Ashkenazy H."/>
        </authorList>
    </citation>
    <scope>NUCLEOTIDE SEQUENCE [LARGE SCALE GENOMIC DNA]</scope>
    <source>
        <strain evidence="4">cv. Cdm-0</strain>
    </source>
</reference>
<feature type="region of interest" description="Disordered" evidence="2">
    <location>
        <begin position="1"/>
        <end position="26"/>
    </location>
</feature>
<evidence type="ECO:0000313" key="3">
    <source>
        <dbReference type="EMBL" id="CAD5311804.1"/>
    </source>
</evidence>
<evidence type="ECO:0000256" key="2">
    <source>
        <dbReference type="SAM" id="MobiDB-lite"/>
    </source>
</evidence>
<feature type="region of interest" description="Disordered" evidence="2">
    <location>
        <begin position="707"/>
        <end position="738"/>
    </location>
</feature>
<evidence type="ECO:0000313" key="4">
    <source>
        <dbReference type="Proteomes" id="UP000516314"/>
    </source>
</evidence>
<evidence type="ECO:0000256" key="1">
    <source>
        <dbReference type="SAM" id="Coils"/>
    </source>
</evidence>
<feature type="compositionally biased region" description="Polar residues" evidence="2">
    <location>
        <begin position="1"/>
        <end position="11"/>
    </location>
</feature>
<feature type="compositionally biased region" description="Basic and acidic residues" evidence="2">
    <location>
        <begin position="16"/>
        <end position="26"/>
    </location>
</feature>
<feature type="compositionally biased region" description="Basic and acidic residues" evidence="2">
    <location>
        <begin position="707"/>
        <end position="731"/>
    </location>
</feature>
<sequence length="922" mass="104769">MEEATKVSSDVPQAKEVTKEDTVMEKKEEDTIFDGGFVKVEKEGINKKYDDDDEKAEKQLKSLEDALQLHDVKHKELTEVKEAFDGLGLELENSRKKMIELEDRIRISALEAEKFEELQKQSASELEEKLKISDERYSKTDALLSQALSQNSVLEQKLKSLEELSEKVSELKSALIVAEEEGKKSSIQMQEYQEKVSKLESSLNQSSARNSELEEDLRIALQKGAEHEDIGNVSTKRSVELQGLFQTSQLKLEKAEEKLKDLEAIQVKNSSLEATLSVAMEKERDLSENLNAVMEKLKSSEERLEKQAREIDEATTRSIELEALHKHSELKVQKTMEDFSSRDTEAKSLTEKSKDLEEKIRVYEGKLAEACGQSLSLQEELDQSSAENELLADTNNQLKIKIQELEGYLDSEKETAIEKLNQKDTEAKDLITKLKSHENVIEEHKRQVLEASGVADTRKVEVEEALLKLNTLESTIEELEKENGDLAEVNIKLNQKLANQGSETDDFQAKLSVLEAEKYQQAKELQITIEDLTKQLTSERERLRSQISSLEEEKNQVNEIYQSTKNELVKLQAQLQVDKSKSDDMVSQIEKLSALVAEKSVLESKFEQVEIHLKEEVEKVAELTSKLQEHKHKASDRDVLEEKAIQLHKELQASHTAISEQKEALSHKHSELEATLKKSQEELDAKKSVIVHLESKLNELEQKVKLADAKSKETESTGKEEEVEVKSRDSDLSFSNPKQTKIKKNLDAASSSGHVMIQKAETWHLMTLKIALGVALVSVILVKLTMADHNNTPPFDLTKLDHYIKYQPREEAEDFFVHVEVKVLGKGSSPLEISFSTSVYEFVWEDEDCYELVELYEFFTEDAGIDAFEAQFLVNDLILYVNKTTRPLDEDFTGVFKLMAEVTLKPVQLNHAGSQKTESQQP</sequence>
<name>A0A7G2DRC6_ARATH</name>
<dbReference type="PANTHER" id="PTHR43049:SF5">
    <property type="entry name" value="MYOSIN HEAVY CHAIN, EMBRYONIC SMOOTH PROTEIN"/>
    <property type="match status" value="1"/>
</dbReference>
<proteinExistence type="predicted"/>
<dbReference type="AlphaFoldDB" id="A0A7G2DRC6"/>
<protein>
    <submittedName>
        <fullName evidence="3">(thale cress) hypothetical protein</fullName>
    </submittedName>
</protein>
<organism evidence="3 4">
    <name type="scientific">Arabidopsis thaliana</name>
    <name type="common">Mouse-ear cress</name>
    <dbReference type="NCBI Taxonomy" id="3702"/>
    <lineage>
        <taxon>Eukaryota</taxon>
        <taxon>Viridiplantae</taxon>
        <taxon>Streptophyta</taxon>
        <taxon>Embryophyta</taxon>
        <taxon>Tracheophyta</taxon>
        <taxon>Spermatophyta</taxon>
        <taxon>Magnoliopsida</taxon>
        <taxon>eudicotyledons</taxon>
        <taxon>Gunneridae</taxon>
        <taxon>Pentapetalae</taxon>
        <taxon>rosids</taxon>
        <taxon>malvids</taxon>
        <taxon>Brassicales</taxon>
        <taxon>Brassicaceae</taxon>
        <taxon>Camelineae</taxon>
        <taxon>Arabidopsis</taxon>
    </lineage>
</organism>
<keyword evidence="1" id="KW-0175">Coiled coil</keyword>
<dbReference type="PANTHER" id="PTHR43049">
    <property type="entry name" value="EARLY ENDOSOME ANTIGEN"/>
    <property type="match status" value="1"/>
</dbReference>